<organism evidence="1 2">
    <name type="scientific">Tessaracoccus flavus</name>
    <dbReference type="NCBI Taxonomy" id="1610493"/>
    <lineage>
        <taxon>Bacteria</taxon>
        <taxon>Bacillati</taxon>
        <taxon>Actinomycetota</taxon>
        <taxon>Actinomycetes</taxon>
        <taxon>Propionibacteriales</taxon>
        <taxon>Propionibacteriaceae</taxon>
        <taxon>Tessaracoccus</taxon>
    </lineage>
</organism>
<dbReference type="STRING" id="1610493.RPIT_01190"/>
<dbReference type="Proteomes" id="UP000188324">
    <property type="component" value="Chromosome"/>
</dbReference>
<dbReference type="EMBL" id="CP019605">
    <property type="protein sequence ID" value="AQP45949.1"/>
    <property type="molecule type" value="Genomic_DNA"/>
</dbReference>
<keyword evidence="2" id="KW-1185">Reference proteome</keyword>
<name>A0A1Q2CIJ8_9ACTN</name>
<evidence type="ECO:0000313" key="2">
    <source>
        <dbReference type="Proteomes" id="UP000188324"/>
    </source>
</evidence>
<dbReference type="AlphaFoldDB" id="A0A1Q2CIJ8"/>
<proteinExistence type="predicted"/>
<protein>
    <submittedName>
        <fullName evidence="1">Uncharacterized protein</fullName>
    </submittedName>
</protein>
<dbReference type="PANTHER" id="PTHR42110">
    <property type="entry name" value="L-ASPARAGINASE, PUTATIVE (AFU_ORTHOLOGUE AFUA_3G11890)-RELATED"/>
    <property type="match status" value="1"/>
</dbReference>
<dbReference type="PANTHER" id="PTHR42110:SF1">
    <property type="entry name" value="L-ASPARAGINASE, PUTATIVE (AFU_ORTHOLOGUE AFUA_3G11890)-RELATED"/>
    <property type="match status" value="1"/>
</dbReference>
<reference evidence="1 2" key="1">
    <citation type="journal article" date="2016" name="Int. J. Syst. Evol. Microbiol.">
        <title>Tessaracoccus flavus sp. nov., isolated from the drainage system of a lindane-producing factory.</title>
        <authorList>
            <person name="Kumari R."/>
            <person name="Singh P."/>
            <person name="Schumann P."/>
            <person name="Lal R."/>
        </authorList>
    </citation>
    <scope>NUCLEOTIDE SEQUENCE [LARGE SCALE GENOMIC DNA]</scope>
    <source>
        <strain evidence="1 2">RP1T</strain>
    </source>
</reference>
<accession>A0A1Q2CIJ8</accession>
<dbReference type="Pfam" id="PF06089">
    <property type="entry name" value="Asparaginase_II"/>
    <property type="match status" value="1"/>
</dbReference>
<gene>
    <name evidence="1" type="ORF">RPIT_01190</name>
</gene>
<dbReference type="OrthoDB" id="9780674at2"/>
<evidence type="ECO:0000313" key="1">
    <source>
        <dbReference type="EMBL" id="AQP45949.1"/>
    </source>
</evidence>
<dbReference type="InterPro" id="IPR010349">
    <property type="entry name" value="Asparaginase_II"/>
</dbReference>
<sequence>MSSDPVLAEVWRGEFLEGLHHGALAVTGPSGETRFSFGDVGSPMLPRSAVKPFQAIAMLRHGLDLEGAELALAAASHSGEPFHLEAVLRILDGAGLDVRALGNTAGLPIDGRAESDWLAAGRHEERLAHNCSGKHAAMLLTCVRAGWPTEGYLDPDHPLQRAAREAIAEFTGEAPAAPLVDGCGAPAFVASLAGLARAFGTLASASDGPARLVADAYRAHPEYASGSRRYEAVLHREVPGLVCKQGAEGVLAIGLADGTGIAIKVNDGHDRAAVAAAVAALGSLGRATQNVCALDPYPVLGHGRAVGRVVASAHLVGSLTP</sequence>
<dbReference type="KEGG" id="tfl:RPIT_01190"/>
<dbReference type="RefSeq" id="WP_077344151.1">
    <property type="nucleotide sequence ID" value="NZ_CP019605.1"/>
</dbReference>